<organism evidence="4 5">
    <name type="scientific">Aquincola tertiaricarbonis</name>
    <dbReference type="NCBI Taxonomy" id="391953"/>
    <lineage>
        <taxon>Bacteria</taxon>
        <taxon>Pseudomonadati</taxon>
        <taxon>Pseudomonadota</taxon>
        <taxon>Betaproteobacteria</taxon>
        <taxon>Burkholderiales</taxon>
        <taxon>Sphaerotilaceae</taxon>
        <taxon>Aquincola</taxon>
    </lineage>
</organism>
<dbReference type="Gene3D" id="3.30.110.200">
    <property type="match status" value="1"/>
</dbReference>
<dbReference type="InterPro" id="IPR032244">
    <property type="entry name" value="LapD_MoxY_N"/>
</dbReference>
<feature type="domain" description="GGDEF" evidence="3">
    <location>
        <begin position="263"/>
        <end position="392"/>
    </location>
</feature>
<dbReference type="InterPro" id="IPR029787">
    <property type="entry name" value="Nucleotide_cyclase"/>
</dbReference>
<sequence>MSLIRQLWLLLAAVLLLAIGGAVSVNLLSTRAVLETQLTLKNNDTAQSLALVLSQQRGDDELMQLAIAAQADTGFYRSIELARADGRPPIANRSPAAPLRAPAWFVALLPIAPAPGVAQVSDGWRPLGTVTVVSHDSYAYDELWRGGVRATLVMLGVGLVAALLSLVVVRRIRAPLEATVRQAQALEEGRYVIVDEPAMPDLRRVAAAMNGMVVRMKALFEAQAARAEALRRQAHCDPLTGLPHRAHFMGQLAALQQREDGADGGGLVLVRLADVSGLNRAVGRDTTDHVIETIAQVLNTYPERVDGCLAGRLNGSDFALALPAAGLAAETAESIAAALRSSLPAFSPMIRAYVGAVEWSREATVGALMSQADLALARAEAGKPYSAEVLDGTPAPGGLGEGERAWRVQLLDALEDKARRLRLVGFPVLDRQGRRLHLESPLRVQLQAGGTYEPAARWLPLAMRNRLTALFDAEAVALALATIVDDGLPRAVNIAPASVADSGFVAHLRQLLEDRPGAAHALWLEVPEAAAVDHFDAVQAFARALRPLGVRMGLEHAGERLHRIERLYELGLDYVKLDASVCTGVARSEAAQEFLRSTVTLLHAMSMQVQAEGVADEADVHTLWHCGVDAVTGPWASQ</sequence>
<dbReference type="SMART" id="SM00267">
    <property type="entry name" value="GGDEF"/>
    <property type="match status" value="1"/>
</dbReference>
<protein>
    <submittedName>
        <fullName evidence="4">EAL domain-containing protein</fullName>
    </submittedName>
</protein>
<evidence type="ECO:0000313" key="5">
    <source>
        <dbReference type="Proteomes" id="UP001056201"/>
    </source>
</evidence>
<dbReference type="InterPro" id="IPR042461">
    <property type="entry name" value="LapD_MoxY_peri_C"/>
</dbReference>
<dbReference type="InterPro" id="IPR000160">
    <property type="entry name" value="GGDEF_dom"/>
</dbReference>
<dbReference type="CDD" id="cd01948">
    <property type="entry name" value="EAL"/>
    <property type="match status" value="1"/>
</dbReference>
<dbReference type="InterPro" id="IPR003660">
    <property type="entry name" value="HAMP_dom"/>
</dbReference>
<dbReference type="Pfam" id="PF00563">
    <property type="entry name" value="EAL"/>
    <property type="match status" value="1"/>
</dbReference>
<dbReference type="InterPro" id="IPR001633">
    <property type="entry name" value="EAL_dom"/>
</dbReference>
<dbReference type="Gene3D" id="3.30.70.270">
    <property type="match status" value="1"/>
</dbReference>
<evidence type="ECO:0000313" key="4">
    <source>
        <dbReference type="EMBL" id="URI11161.1"/>
    </source>
</evidence>
<gene>
    <name evidence="4" type="ORF">MW290_19560</name>
</gene>
<dbReference type="PANTHER" id="PTHR33121">
    <property type="entry name" value="CYCLIC DI-GMP PHOSPHODIESTERASE PDEF"/>
    <property type="match status" value="1"/>
</dbReference>
<dbReference type="Proteomes" id="UP001056201">
    <property type="component" value="Chromosome 2"/>
</dbReference>
<accession>A0ABY4SCW6</accession>
<dbReference type="EMBL" id="CP097636">
    <property type="protein sequence ID" value="URI11161.1"/>
    <property type="molecule type" value="Genomic_DNA"/>
</dbReference>
<dbReference type="SUPFAM" id="SSF55073">
    <property type="entry name" value="Nucleotide cyclase"/>
    <property type="match status" value="1"/>
</dbReference>
<dbReference type="RefSeq" id="WP_250199360.1">
    <property type="nucleotide sequence ID" value="NZ_CP097636.1"/>
</dbReference>
<proteinExistence type="predicted"/>
<evidence type="ECO:0000259" key="2">
    <source>
        <dbReference type="PROSITE" id="PS50885"/>
    </source>
</evidence>
<dbReference type="Gene3D" id="3.20.20.450">
    <property type="entry name" value="EAL domain"/>
    <property type="match status" value="1"/>
</dbReference>
<dbReference type="Pfam" id="PF16448">
    <property type="entry name" value="LapD_MoxY_N"/>
    <property type="match status" value="1"/>
</dbReference>
<dbReference type="PROSITE" id="PS50885">
    <property type="entry name" value="HAMP"/>
    <property type="match status" value="1"/>
</dbReference>
<dbReference type="InterPro" id="IPR050706">
    <property type="entry name" value="Cyclic-di-GMP_PDE-like"/>
</dbReference>
<dbReference type="InterPro" id="IPR035919">
    <property type="entry name" value="EAL_sf"/>
</dbReference>
<reference evidence="4" key="1">
    <citation type="submission" date="2022-05" db="EMBL/GenBank/DDBJ databases">
        <title>An RpoN-dependent PEP-CTERM gene is involved in floc formation of an Aquincola tertiaricarbonis strain.</title>
        <authorList>
            <person name="Qiu D."/>
            <person name="Xia M."/>
        </authorList>
    </citation>
    <scope>NUCLEOTIDE SEQUENCE</scope>
    <source>
        <strain evidence="4">RN12</strain>
    </source>
</reference>
<dbReference type="PANTHER" id="PTHR33121:SF79">
    <property type="entry name" value="CYCLIC DI-GMP PHOSPHODIESTERASE PDED-RELATED"/>
    <property type="match status" value="1"/>
</dbReference>
<feature type="domain" description="HAMP" evidence="2">
    <location>
        <begin position="170"/>
        <end position="221"/>
    </location>
</feature>
<evidence type="ECO:0000259" key="3">
    <source>
        <dbReference type="PROSITE" id="PS50887"/>
    </source>
</evidence>
<evidence type="ECO:0000259" key="1">
    <source>
        <dbReference type="PROSITE" id="PS50883"/>
    </source>
</evidence>
<feature type="domain" description="EAL" evidence="1">
    <location>
        <begin position="403"/>
        <end position="638"/>
    </location>
</feature>
<dbReference type="Gene3D" id="6.20.270.20">
    <property type="entry name" value="LapD/MoxY periplasmic domain"/>
    <property type="match status" value="1"/>
</dbReference>
<dbReference type="Pfam" id="PF00990">
    <property type="entry name" value="GGDEF"/>
    <property type="match status" value="1"/>
</dbReference>
<dbReference type="SMART" id="SM00052">
    <property type="entry name" value="EAL"/>
    <property type="match status" value="1"/>
</dbReference>
<keyword evidence="5" id="KW-1185">Reference proteome</keyword>
<dbReference type="SUPFAM" id="SSF141868">
    <property type="entry name" value="EAL domain-like"/>
    <property type="match status" value="1"/>
</dbReference>
<dbReference type="InterPro" id="IPR043128">
    <property type="entry name" value="Rev_trsase/Diguanyl_cyclase"/>
</dbReference>
<dbReference type="PROSITE" id="PS50883">
    <property type="entry name" value="EAL"/>
    <property type="match status" value="1"/>
</dbReference>
<dbReference type="PROSITE" id="PS50887">
    <property type="entry name" value="GGDEF"/>
    <property type="match status" value="1"/>
</dbReference>
<name>A0ABY4SCW6_AQUTE</name>